<sequence>MTSGDLLPSASPSTSTSTGQQLSRSAGLADRSLAPTAAEKELSGILPAAGHEPSPAAKSPSDDDDNGDDVSGSGSGPDPCPDPESLARVSSGPAYSAFSKSMKRWIVAMATLAGFVSPMSANIYFPVLNPLAAELGVSVGLINLTLTTYMIFQALSPPILGDFGDMAGRRPAFIICFVIYILANLGLALQSNYAALLVLRMLQSAGSSGTLALCFAVVADVSVSAERGKYMAIMGAGINIGPALSPVIGGLLSQYLGWRAVFWFCLIYSGTWLVPFVLFIPETCRNVVGNGSVPPQNWMNMTLVDYIRARRHPPTEKSAAPKRKLRWPNPLSALKAVLEKDMSMLFFYNTLIYLAFILVIVTLSTQFAEIYHYNELQIGLCYLPFGLGCCCAIAVQGRILDWNYRRTARKIDFTIDYRRGDDLSKFPIEKARIQPVVPMLAVGVAATIAYGWVLQAETNLAGPLILVFVIGLCVSGSFSILNTLIVDLYPDAPATAVAANNLVRCVFGAGCTAGIEYMLKAFGRGWTYTFWALLLVVFSPILWILTTRGPGWREERRLKKLQAKAKKEARSSLSSG</sequence>
<dbReference type="InterPro" id="IPR011701">
    <property type="entry name" value="MFS"/>
</dbReference>
<evidence type="ECO:0000256" key="2">
    <source>
        <dbReference type="ARBA" id="ARBA00022448"/>
    </source>
</evidence>
<keyword evidence="4 8" id="KW-1133">Transmembrane helix</keyword>
<evidence type="ECO:0000259" key="9">
    <source>
        <dbReference type="PROSITE" id="PS50850"/>
    </source>
</evidence>
<dbReference type="SUPFAM" id="SSF103473">
    <property type="entry name" value="MFS general substrate transporter"/>
    <property type="match status" value="1"/>
</dbReference>
<feature type="transmembrane region" description="Helical" evidence="8">
    <location>
        <begin position="260"/>
        <end position="280"/>
    </location>
</feature>
<reference evidence="10" key="2">
    <citation type="submission" date="2023-06" db="EMBL/GenBank/DDBJ databases">
        <authorList>
            <consortium name="Lawrence Berkeley National Laboratory"/>
            <person name="Haridas S."/>
            <person name="Hensen N."/>
            <person name="Bonometti L."/>
            <person name="Westerberg I."/>
            <person name="Brannstrom I.O."/>
            <person name="Guillou S."/>
            <person name="Cros-Aarteil S."/>
            <person name="Calhoun S."/>
            <person name="Kuo A."/>
            <person name="Mondo S."/>
            <person name="Pangilinan J."/>
            <person name="Riley R."/>
            <person name="Labutti K."/>
            <person name="Andreopoulos B."/>
            <person name="Lipzen A."/>
            <person name="Chen C."/>
            <person name="Yanf M."/>
            <person name="Daum C."/>
            <person name="Ng V."/>
            <person name="Clum A."/>
            <person name="Steindorff A."/>
            <person name="Ohm R."/>
            <person name="Martin F."/>
            <person name="Silar P."/>
            <person name="Natvig D."/>
            <person name="Lalanne C."/>
            <person name="Gautier V."/>
            <person name="Ament-Velasquez S.L."/>
            <person name="Kruys A."/>
            <person name="Hutchinson M.I."/>
            <person name="Powell A.J."/>
            <person name="Barry K."/>
            <person name="Miller A.N."/>
            <person name="Grigoriev I.V."/>
            <person name="Debuchy R."/>
            <person name="Gladieux P."/>
            <person name="Thoren M.H."/>
            <person name="Johannesson H."/>
        </authorList>
    </citation>
    <scope>NUCLEOTIDE SEQUENCE</scope>
    <source>
        <strain evidence="10">CBS 314.62</strain>
    </source>
</reference>
<evidence type="ECO:0000313" key="10">
    <source>
        <dbReference type="EMBL" id="KAK3688625.1"/>
    </source>
</evidence>
<evidence type="ECO:0000256" key="3">
    <source>
        <dbReference type="ARBA" id="ARBA00022692"/>
    </source>
</evidence>
<protein>
    <submittedName>
        <fullName evidence="10">Major facilitator superfamily domain-containing protein</fullName>
    </submittedName>
</protein>
<feature type="transmembrane region" description="Helical" evidence="8">
    <location>
        <begin position="435"/>
        <end position="453"/>
    </location>
</feature>
<feature type="transmembrane region" description="Helical" evidence="8">
    <location>
        <begin position="465"/>
        <end position="489"/>
    </location>
</feature>
<dbReference type="FunFam" id="1.20.1720.10:FF:000009">
    <property type="entry name" value="MFS multidrug transporter"/>
    <property type="match status" value="1"/>
</dbReference>
<feature type="transmembrane region" description="Helical" evidence="8">
    <location>
        <begin position="131"/>
        <end position="152"/>
    </location>
</feature>
<evidence type="ECO:0000256" key="6">
    <source>
        <dbReference type="ARBA" id="ARBA00023180"/>
    </source>
</evidence>
<proteinExistence type="predicted"/>
<dbReference type="FunFam" id="1.20.1250.20:FF:000172">
    <property type="entry name" value="MFS multidrug resistance transporter"/>
    <property type="match status" value="1"/>
</dbReference>
<feature type="transmembrane region" description="Helical" evidence="8">
    <location>
        <begin position="172"/>
        <end position="189"/>
    </location>
</feature>
<reference evidence="10" key="1">
    <citation type="journal article" date="2023" name="Mol. Phylogenet. Evol.">
        <title>Genome-scale phylogeny and comparative genomics of the fungal order Sordariales.</title>
        <authorList>
            <person name="Hensen N."/>
            <person name="Bonometti L."/>
            <person name="Westerberg I."/>
            <person name="Brannstrom I.O."/>
            <person name="Guillou S."/>
            <person name="Cros-Aarteil S."/>
            <person name="Calhoun S."/>
            <person name="Haridas S."/>
            <person name="Kuo A."/>
            <person name="Mondo S."/>
            <person name="Pangilinan J."/>
            <person name="Riley R."/>
            <person name="LaButti K."/>
            <person name="Andreopoulos B."/>
            <person name="Lipzen A."/>
            <person name="Chen C."/>
            <person name="Yan M."/>
            <person name="Daum C."/>
            <person name="Ng V."/>
            <person name="Clum A."/>
            <person name="Steindorff A."/>
            <person name="Ohm R.A."/>
            <person name="Martin F."/>
            <person name="Silar P."/>
            <person name="Natvig D.O."/>
            <person name="Lalanne C."/>
            <person name="Gautier V."/>
            <person name="Ament-Velasquez S.L."/>
            <person name="Kruys A."/>
            <person name="Hutchinson M.I."/>
            <person name="Powell A.J."/>
            <person name="Barry K."/>
            <person name="Miller A.N."/>
            <person name="Grigoriev I.V."/>
            <person name="Debuchy R."/>
            <person name="Gladieux P."/>
            <person name="Hiltunen Thoren M."/>
            <person name="Johannesson H."/>
        </authorList>
    </citation>
    <scope>NUCLEOTIDE SEQUENCE</scope>
    <source>
        <strain evidence="10">CBS 314.62</strain>
    </source>
</reference>
<dbReference type="EMBL" id="JAULSO010000002">
    <property type="protein sequence ID" value="KAK3688625.1"/>
    <property type="molecule type" value="Genomic_DNA"/>
</dbReference>
<feature type="compositionally biased region" description="Low complexity" evidence="7">
    <location>
        <begin position="1"/>
        <end position="25"/>
    </location>
</feature>
<evidence type="ECO:0000313" key="11">
    <source>
        <dbReference type="Proteomes" id="UP001270362"/>
    </source>
</evidence>
<gene>
    <name evidence="10" type="ORF">B0T22DRAFT_459965</name>
</gene>
<dbReference type="PANTHER" id="PTHR23502">
    <property type="entry name" value="MAJOR FACILITATOR SUPERFAMILY"/>
    <property type="match status" value="1"/>
</dbReference>
<dbReference type="Gene3D" id="1.20.1250.20">
    <property type="entry name" value="MFS general substrate transporter like domains"/>
    <property type="match status" value="1"/>
</dbReference>
<accession>A0AAE0X9M0</accession>
<dbReference type="InterPro" id="IPR036259">
    <property type="entry name" value="MFS_trans_sf"/>
</dbReference>
<dbReference type="PROSITE" id="PS50850">
    <property type="entry name" value="MFS"/>
    <property type="match status" value="1"/>
</dbReference>
<keyword evidence="6" id="KW-0325">Glycoprotein</keyword>
<keyword evidence="11" id="KW-1185">Reference proteome</keyword>
<feature type="transmembrane region" description="Helical" evidence="8">
    <location>
        <begin position="525"/>
        <end position="546"/>
    </location>
</feature>
<dbReference type="GO" id="GO:0140115">
    <property type="term" value="P:export across plasma membrane"/>
    <property type="evidence" value="ECO:0007669"/>
    <property type="project" value="UniProtKB-ARBA"/>
</dbReference>
<evidence type="ECO:0000256" key="8">
    <source>
        <dbReference type="SAM" id="Phobius"/>
    </source>
</evidence>
<comment type="subcellular location">
    <subcellularLocation>
        <location evidence="1">Membrane</location>
        <topology evidence="1">Multi-pass membrane protein</topology>
    </subcellularLocation>
</comment>
<feature type="transmembrane region" description="Helical" evidence="8">
    <location>
        <begin position="230"/>
        <end position="248"/>
    </location>
</feature>
<dbReference type="GO" id="GO:0015137">
    <property type="term" value="F:citrate transmembrane transporter activity"/>
    <property type="evidence" value="ECO:0007669"/>
    <property type="project" value="UniProtKB-ARBA"/>
</dbReference>
<keyword evidence="3 8" id="KW-0812">Transmembrane</keyword>
<feature type="transmembrane region" description="Helical" evidence="8">
    <location>
        <begin position="195"/>
        <end position="218"/>
    </location>
</feature>
<comment type="caution">
    <text evidence="10">The sequence shown here is derived from an EMBL/GenBank/DDBJ whole genome shotgun (WGS) entry which is preliminary data.</text>
</comment>
<feature type="transmembrane region" description="Helical" evidence="8">
    <location>
        <begin position="376"/>
        <end position="400"/>
    </location>
</feature>
<feature type="transmembrane region" description="Helical" evidence="8">
    <location>
        <begin position="345"/>
        <end position="364"/>
    </location>
</feature>
<keyword evidence="2" id="KW-0813">Transport</keyword>
<evidence type="ECO:0000256" key="1">
    <source>
        <dbReference type="ARBA" id="ARBA00004141"/>
    </source>
</evidence>
<keyword evidence="5 8" id="KW-0472">Membrane</keyword>
<evidence type="ECO:0000256" key="7">
    <source>
        <dbReference type="SAM" id="MobiDB-lite"/>
    </source>
</evidence>
<dbReference type="Proteomes" id="UP001270362">
    <property type="component" value="Unassembled WGS sequence"/>
</dbReference>
<feature type="domain" description="Major facilitator superfamily (MFS) profile" evidence="9">
    <location>
        <begin position="106"/>
        <end position="550"/>
    </location>
</feature>
<name>A0AAE0X9M0_9PEZI</name>
<evidence type="ECO:0000256" key="5">
    <source>
        <dbReference type="ARBA" id="ARBA00023136"/>
    </source>
</evidence>
<feature type="region of interest" description="Disordered" evidence="7">
    <location>
        <begin position="1"/>
        <end position="88"/>
    </location>
</feature>
<dbReference type="InterPro" id="IPR020846">
    <property type="entry name" value="MFS_dom"/>
</dbReference>
<evidence type="ECO:0000256" key="4">
    <source>
        <dbReference type="ARBA" id="ARBA00022989"/>
    </source>
</evidence>
<dbReference type="GO" id="GO:0005886">
    <property type="term" value="C:plasma membrane"/>
    <property type="evidence" value="ECO:0007669"/>
    <property type="project" value="TreeGrafter"/>
</dbReference>
<dbReference type="AlphaFoldDB" id="A0AAE0X9M0"/>
<organism evidence="10 11">
    <name type="scientific">Podospora appendiculata</name>
    <dbReference type="NCBI Taxonomy" id="314037"/>
    <lineage>
        <taxon>Eukaryota</taxon>
        <taxon>Fungi</taxon>
        <taxon>Dikarya</taxon>
        <taxon>Ascomycota</taxon>
        <taxon>Pezizomycotina</taxon>
        <taxon>Sordariomycetes</taxon>
        <taxon>Sordariomycetidae</taxon>
        <taxon>Sordariales</taxon>
        <taxon>Podosporaceae</taxon>
        <taxon>Podospora</taxon>
    </lineage>
</organism>
<feature type="transmembrane region" description="Helical" evidence="8">
    <location>
        <begin position="105"/>
        <end position="125"/>
    </location>
</feature>
<dbReference type="Pfam" id="PF07690">
    <property type="entry name" value="MFS_1"/>
    <property type="match status" value="1"/>
</dbReference>
<dbReference type="PANTHER" id="PTHR23502:SF51">
    <property type="entry name" value="QUINIDINE RESISTANCE PROTEIN 1-RELATED"/>
    <property type="match status" value="1"/>
</dbReference>